<dbReference type="Pfam" id="PF01794">
    <property type="entry name" value="Ferric_reduct"/>
    <property type="match status" value="1"/>
</dbReference>
<reference evidence="7 8" key="1">
    <citation type="submission" date="2020-07" db="EMBL/GenBank/DDBJ databases">
        <title>Complete genome sequence for Sandaracinobacter sp. M6.</title>
        <authorList>
            <person name="Tang Y."/>
            <person name="Liu Q."/>
            <person name="Guo Z."/>
            <person name="Lei P."/>
            <person name="Huang B."/>
        </authorList>
    </citation>
    <scope>NUCLEOTIDE SEQUENCE [LARGE SCALE GENOMIC DNA]</scope>
    <source>
        <strain evidence="7 8">M6</strain>
    </source>
</reference>
<keyword evidence="4 5" id="KW-0472">Membrane</keyword>
<dbReference type="InterPro" id="IPR013130">
    <property type="entry name" value="Fe3_Rdtase_TM_dom"/>
</dbReference>
<organism evidence="7 8">
    <name type="scientific">Sandaracinobacteroides saxicola</name>
    <dbReference type="NCBI Taxonomy" id="2759707"/>
    <lineage>
        <taxon>Bacteria</taxon>
        <taxon>Pseudomonadati</taxon>
        <taxon>Pseudomonadota</taxon>
        <taxon>Alphaproteobacteria</taxon>
        <taxon>Sphingomonadales</taxon>
        <taxon>Sphingosinicellaceae</taxon>
        <taxon>Sandaracinobacteroides</taxon>
    </lineage>
</organism>
<feature type="transmembrane region" description="Helical" evidence="5">
    <location>
        <begin position="157"/>
        <end position="177"/>
    </location>
</feature>
<accession>A0A7G5IM19</accession>
<evidence type="ECO:0000313" key="7">
    <source>
        <dbReference type="EMBL" id="QMW24411.1"/>
    </source>
</evidence>
<evidence type="ECO:0000313" key="8">
    <source>
        <dbReference type="Proteomes" id="UP000515292"/>
    </source>
</evidence>
<comment type="subcellular location">
    <subcellularLocation>
        <location evidence="1">Membrane</location>
        <topology evidence="1">Multi-pass membrane protein</topology>
    </subcellularLocation>
</comment>
<protein>
    <submittedName>
        <fullName evidence="7">Ferric reductase-like transmembrane domain-containing protein</fullName>
    </submittedName>
</protein>
<dbReference type="EMBL" id="CP059851">
    <property type="protein sequence ID" value="QMW24411.1"/>
    <property type="molecule type" value="Genomic_DNA"/>
</dbReference>
<keyword evidence="2 5" id="KW-0812">Transmembrane</keyword>
<feature type="transmembrane region" description="Helical" evidence="5">
    <location>
        <begin position="33"/>
        <end position="52"/>
    </location>
</feature>
<dbReference type="Proteomes" id="UP000515292">
    <property type="component" value="Chromosome"/>
</dbReference>
<keyword evidence="8" id="KW-1185">Reference proteome</keyword>
<dbReference type="GO" id="GO:0016020">
    <property type="term" value="C:membrane"/>
    <property type="evidence" value="ECO:0007669"/>
    <property type="project" value="UniProtKB-SubCell"/>
</dbReference>
<sequence length="192" mass="21020">MAAAVLLMALLMIAAEGGGTDGIRLAIRATARTSLALFLIAFSASAVQRLFPGSLGEWLLQNRRWTGLAFAFSHLVHAVLLKALLTIDPGLFWSLTNPRSVVTGAIAYGFIALMAATSLDGAVRWLGARTWKWLHSAGLWVIWVSFVFTNAKRIAVSPWYLVPVLLLVFALLLRILSRRLQRRLSPRSQPAG</sequence>
<proteinExistence type="predicted"/>
<evidence type="ECO:0000256" key="5">
    <source>
        <dbReference type="SAM" id="Phobius"/>
    </source>
</evidence>
<evidence type="ECO:0000259" key="6">
    <source>
        <dbReference type="Pfam" id="PF01794"/>
    </source>
</evidence>
<feature type="transmembrane region" description="Helical" evidence="5">
    <location>
        <begin position="105"/>
        <end position="126"/>
    </location>
</feature>
<evidence type="ECO:0000256" key="2">
    <source>
        <dbReference type="ARBA" id="ARBA00022692"/>
    </source>
</evidence>
<keyword evidence="3 5" id="KW-1133">Transmembrane helix</keyword>
<name>A0A7G5IM19_9SPHN</name>
<feature type="transmembrane region" description="Helical" evidence="5">
    <location>
        <begin position="64"/>
        <end position="85"/>
    </location>
</feature>
<gene>
    <name evidence="7" type="ORF">H3309_08180</name>
</gene>
<evidence type="ECO:0000256" key="3">
    <source>
        <dbReference type="ARBA" id="ARBA00022989"/>
    </source>
</evidence>
<feature type="domain" description="Ferric oxidoreductase" evidence="6">
    <location>
        <begin position="35"/>
        <end position="144"/>
    </location>
</feature>
<dbReference type="KEGG" id="sand:H3309_08180"/>
<dbReference type="AlphaFoldDB" id="A0A7G5IM19"/>
<evidence type="ECO:0000256" key="1">
    <source>
        <dbReference type="ARBA" id="ARBA00004141"/>
    </source>
</evidence>
<dbReference type="RefSeq" id="WP_182298298.1">
    <property type="nucleotide sequence ID" value="NZ_CP059851.1"/>
</dbReference>
<evidence type="ECO:0000256" key="4">
    <source>
        <dbReference type="ARBA" id="ARBA00023136"/>
    </source>
</evidence>